<gene>
    <name evidence="1" type="ORF">EVA_04951</name>
</gene>
<comment type="caution">
    <text evidence="1">The sequence shown here is derived from an EMBL/GenBank/DDBJ whole genome shotgun (WGS) entry which is preliminary data.</text>
</comment>
<accession>J9GIH3</accession>
<organism evidence="1">
    <name type="scientific">gut metagenome</name>
    <dbReference type="NCBI Taxonomy" id="749906"/>
    <lineage>
        <taxon>unclassified sequences</taxon>
        <taxon>metagenomes</taxon>
        <taxon>organismal metagenomes</taxon>
    </lineage>
</organism>
<dbReference type="AlphaFoldDB" id="J9GIH3"/>
<dbReference type="EMBL" id="AMCI01001013">
    <property type="protein sequence ID" value="EJX06944.1"/>
    <property type="molecule type" value="Genomic_DNA"/>
</dbReference>
<protein>
    <submittedName>
        <fullName evidence="1">Uncharacterized protein</fullName>
    </submittedName>
</protein>
<sequence length="38" mass="4113">MSLKLMADWMMSVSWLSRTPSSSTVSMMVLSSSSVTLG</sequence>
<reference evidence="1" key="1">
    <citation type="journal article" date="2012" name="PLoS ONE">
        <title>Gene sets for utilization of primary and secondary nutrition supplies in the distal gut of endangered iberian lynx.</title>
        <authorList>
            <person name="Alcaide M."/>
            <person name="Messina E."/>
            <person name="Richter M."/>
            <person name="Bargiela R."/>
            <person name="Peplies J."/>
            <person name="Huws S.A."/>
            <person name="Newbold C.J."/>
            <person name="Golyshin P.N."/>
            <person name="Simon M.A."/>
            <person name="Lopez G."/>
            <person name="Yakimov M.M."/>
            <person name="Ferrer M."/>
        </authorList>
    </citation>
    <scope>NUCLEOTIDE SEQUENCE</scope>
</reference>
<proteinExistence type="predicted"/>
<evidence type="ECO:0000313" key="1">
    <source>
        <dbReference type="EMBL" id="EJX06944.1"/>
    </source>
</evidence>
<name>J9GIH3_9ZZZZ</name>